<name>A0A9P4P8W7_9PLEO</name>
<feature type="transmembrane region" description="Helical" evidence="7">
    <location>
        <begin position="399"/>
        <end position="418"/>
    </location>
</feature>
<evidence type="ECO:0000256" key="6">
    <source>
        <dbReference type="SAM" id="MobiDB-lite"/>
    </source>
</evidence>
<feature type="transmembrane region" description="Helical" evidence="7">
    <location>
        <begin position="255"/>
        <end position="277"/>
    </location>
</feature>
<keyword evidence="3 7" id="KW-0812">Transmembrane</keyword>
<keyword evidence="4 7" id="KW-1133">Transmembrane helix</keyword>
<sequence length="567" mass="61138">MGDRAGDEVVGLLEADHQREKALDSVHSEASDHENGTNSAYAQNSAKDGVVEKRVTWRNLPQKKQLLLLALCRLSTPLSNACLLSYLYYLVKSILSDPDHPSAPQQISRLTGLLVAAYPLGQMSTSMIWGRLSDNYGRKPIIVFGLLISVIANLAFGFSRTIGMLLFWRVLAGMANGILGVMRTMTAEIVKDRKYHTRAFLALPVVFNSGRVAALAIGGCLADPVKNIPWLFGPSGLLNFYHLPDGVAWALAYPYALPALFNGAVLAICLILATLWLKESLPSRENSWDPGSQKRRARSGYYVFQVEESQSLTADVLVTESGSGSSTPTRAKSTSRRSGLRGIWTRPLLKTIIAFGLLPLHNATFLHIFPVFLSMPTAPNTNATLIRFTGGLGLASPTVGLYLATFGICGIILQLFLYPRIQKYVCNLGVFRIAGAIFPTAYLLAPYLALLSGHSTAKWAAMATVLFLQVMGRTMAMPSSVILLTEAAPRRNVLGAVHGAGSTLSALSSAVGPVVGGMLLAKGIDGGAIGLVWWSWLLPVALVGFGWSLVLDKEERGGEIKVEGQLE</sequence>
<feature type="transmembrane region" description="Helical" evidence="7">
    <location>
        <begin position="461"/>
        <end position="484"/>
    </location>
</feature>
<evidence type="ECO:0000256" key="7">
    <source>
        <dbReference type="SAM" id="Phobius"/>
    </source>
</evidence>
<evidence type="ECO:0000256" key="1">
    <source>
        <dbReference type="ARBA" id="ARBA00004141"/>
    </source>
</evidence>
<organism evidence="9 10">
    <name type="scientific">Karstenula rhodostoma CBS 690.94</name>
    <dbReference type="NCBI Taxonomy" id="1392251"/>
    <lineage>
        <taxon>Eukaryota</taxon>
        <taxon>Fungi</taxon>
        <taxon>Dikarya</taxon>
        <taxon>Ascomycota</taxon>
        <taxon>Pezizomycotina</taxon>
        <taxon>Dothideomycetes</taxon>
        <taxon>Pleosporomycetidae</taxon>
        <taxon>Pleosporales</taxon>
        <taxon>Massarineae</taxon>
        <taxon>Didymosphaeriaceae</taxon>
        <taxon>Karstenula</taxon>
    </lineage>
</organism>
<dbReference type="Pfam" id="PF07690">
    <property type="entry name" value="MFS_1"/>
    <property type="match status" value="1"/>
</dbReference>
<keyword evidence="2" id="KW-0813">Transport</keyword>
<dbReference type="GO" id="GO:0022857">
    <property type="term" value="F:transmembrane transporter activity"/>
    <property type="evidence" value="ECO:0007669"/>
    <property type="project" value="InterPro"/>
</dbReference>
<keyword evidence="10" id="KW-1185">Reference proteome</keyword>
<evidence type="ECO:0000256" key="2">
    <source>
        <dbReference type="ARBA" id="ARBA00022448"/>
    </source>
</evidence>
<evidence type="ECO:0000256" key="5">
    <source>
        <dbReference type="ARBA" id="ARBA00023136"/>
    </source>
</evidence>
<feature type="region of interest" description="Disordered" evidence="6">
    <location>
        <begin position="21"/>
        <end position="45"/>
    </location>
</feature>
<proteinExistence type="predicted"/>
<feature type="compositionally biased region" description="Basic and acidic residues" evidence="6">
    <location>
        <begin position="21"/>
        <end position="35"/>
    </location>
</feature>
<reference evidence="9" key="1">
    <citation type="journal article" date="2020" name="Stud. Mycol.">
        <title>101 Dothideomycetes genomes: a test case for predicting lifestyles and emergence of pathogens.</title>
        <authorList>
            <person name="Haridas S."/>
            <person name="Albert R."/>
            <person name="Binder M."/>
            <person name="Bloem J."/>
            <person name="Labutti K."/>
            <person name="Salamov A."/>
            <person name="Andreopoulos B."/>
            <person name="Baker S."/>
            <person name="Barry K."/>
            <person name="Bills G."/>
            <person name="Bluhm B."/>
            <person name="Cannon C."/>
            <person name="Castanera R."/>
            <person name="Culley D."/>
            <person name="Daum C."/>
            <person name="Ezra D."/>
            <person name="Gonzalez J."/>
            <person name="Henrissat B."/>
            <person name="Kuo A."/>
            <person name="Liang C."/>
            <person name="Lipzen A."/>
            <person name="Lutzoni F."/>
            <person name="Magnuson J."/>
            <person name="Mondo S."/>
            <person name="Nolan M."/>
            <person name="Ohm R."/>
            <person name="Pangilinan J."/>
            <person name="Park H.-J."/>
            <person name="Ramirez L."/>
            <person name="Alfaro M."/>
            <person name="Sun H."/>
            <person name="Tritt A."/>
            <person name="Yoshinaga Y."/>
            <person name="Zwiers L.-H."/>
            <person name="Turgeon B."/>
            <person name="Goodwin S."/>
            <person name="Spatafora J."/>
            <person name="Crous P."/>
            <person name="Grigoriev I."/>
        </authorList>
    </citation>
    <scope>NUCLEOTIDE SEQUENCE</scope>
    <source>
        <strain evidence="9">CBS 690.94</strain>
    </source>
</reference>
<feature type="transmembrane region" description="Helical" evidence="7">
    <location>
        <begin position="430"/>
        <end position="449"/>
    </location>
</feature>
<dbReference type="InterPro" id="IPR036259">
    <property type="entry name" value="MFS_trans_sf"/>
</dbReference>
<dbReference type="EMBL" id="MU001509">
    <property type="protein sequence ID" value="KAF2439457.1"/>
    <property type="molecule type" value="Genomic_DNA"/>
</dbReference>
<dbReference type="GO" id="GO:0016020">
    <property type="term" value="C:membrane"/>
    <property type="evidence" value="ECO:0007669"/>
    <property type="project" value="UniProtKB-SubCell"/>
</dbReference>
<dbReference type="InterPro" id="IPR020846">
    <property type="entry name" value="MFS_dom"/>
</dbReference>
<comment type="caution">
    <text evidence="9">The sequence shown here is derived from an EMBL/GenBank/DDBJ whole genome shotgun (WGS) entry which is preliminary data.</text>
</comment>
<feature type="transmembrane region" description="Helical" evidence="7">
    <location>
        <begin position="347"/>
        <end position="369"/>
    </location>
</feature>
<dbReference type="Proteomes" id="UP000799764">
    <property type="component" value="Unassembled WGS sequence"/>
</dbReference>
<gene>
    <name evidence="9" type="ORF">P171DRAFT_501594</name>
</gene>
<evidence type="ECO:0000313" key="10">
    <source>
        <dbReference type="Proteomes" id="UP000799764"/>
    </source>
</evidence>
<feature type="transmembrane region" description="Helical" evidence="7">
    <location>
        <begin position="66"/>
        <end position="90"/>
    </location>
</feature>
<dbReference type="AlphaFoldDB" id="A0A9P4P8W7"/>
<evidence type="ECO:0000256" key="4">
    <source>
        <dbReference type="ARBA" id="ARBA00022989"/>
    </source>
</evidence>
<dbReference type="Gene3D" id="1.20.1250.20">
    <property type="entry name" value="MFS general substrate transporter like domains"/>
    <property type="match status" value="1"/>
</dbReference>
<feature type="compositionally biased region" description="Polar residues" evidence="6">
    <location>
        <begin position="36"/>
        <end position="45"/>
    </location>
</feature>
<feature type="domain" description="Major facilitator superfamily (MFS) profile" evidence="8">
    <location>
        <begin position="65"/>
        <end position="556"/>
    </location>
</feature>
<feature type="transmembrane region" description="Helical" evidence="7">
    <location>
        <begin position="496"/>
        <end position="521"/>
    </location>
</feature>
<dbReference type="PROSITE" id="PS50850">
    <property type="entry name" value="MFS"/>
    <property type="match status" value="1"/>
</dbReference>
<feature type="transmembrane region" description="Helical" evidence="7">
    <location>
        <begin position="141"/>
        <end position="159"/>
    </location>
</feature>
<evidence type="ECO:0000256" key="3">
    <source>
        <dbReference type="ARBA" id="ARBA00022692"/>
    </source>
</evidence>
<dbReference type="InterPro" id="IPR011701">
    <property type="entry name" value="MFS"/>
</dbReference>
<keyword evidence="5 7" id="KW-0472">Membrane</keyword>
<evidence type="ECO:0000259" key="8">
    <source>
        <dbReference type="PROSITE" id="PS50850"/>
    </source>
</evidence>
<dbReference type="OrthoDB" id="10262656at2759"/>
<feature type="transmembrane region" description="Helical" evidence="7">
    <location>
        <begin position="165"/>
        <end position="185"/>
    </location>
</feature>
<feature type="transmembrane region" description="Helical" evidence="7">
    <location>
        <begin position="533"/>
        <end position="551"/>
    </location>
</feature>
<dbReference type="PANTHER" id="PTHR23504">
    <property type="entry name" value="MAJOR FACILITATOR SUPERFAMILY DOMAIN-CONTAINING PROTEIN 10"/>
    <property type="match status" value="1"/>
</dbReference>
<comment type="subcellular location">
    <subcellularLocation>
        <location evidence="1">Membrane</location>
        <topology evidence="1">Multi-pass membrane protein</topology>
    </subcellularLocation>
</comment>
<evidence type="ECO:0000313" key="9">
    <source>
        <dbReference type="EMBL" id="KAF2439457.1"/>
    </source>
</evidence>
<dbReference type="SUPFAM" id="SSF103473">
    <property type="entry name" value="MFS general substrate transporter"/>
    <property type="match status" value="1"/>
</dbReference>
<dbReference type="PANTHER" id="PTHR23504:SF6">
    <property type="entry name" value="MULTIDRUG TRANSPORTER, PUTATIVE (AFU_ORTHOLOGUE AFUA_4G08740)-RELATED"/>
    <property type="match status" value="1"/>
</dbReference>
<accession>A0A9P4P8W7</accession>
<protein>
    <submittedName>
        <fullName evidence="9">MFS general substrate transporter</fullName>
    </submittedName>
</protein>